<feature type="transmembrane region" description="Helical" evidence="4">
    <location>
        <begin position="99"/>
        <end position="120"/>
    </location>
</feature>
<keyword evidence="4" id="KW-0472">Membrane</keyword>
<dbReference type="PANTHER" id="PTHR43719:SF51">
    <property type="entry name" value="HISTIDINE KINASE 4"/>
    <property type="match status" value="1"/>
</dbReference>
<dbReference type="EMBL" id="VOIH02000005">
    <property type="protein sequence ID" value="KAF3445719.1"/>
    <property type="molecule type" value="Genomic_DNA"/>
</dbReference>
<evidence type="ECO:0000256" key="3">
    <source>
        <dbReference type="ARBA" id="ARBA00022553"/>
    </source>
</evidence>
<dbReference type="InterPro" id="IPR036890">
    <property type="entry name" value="HATPase_C_sf"/>
</dbReference>
<keyword evidence="6" id="KW-1185">Reference proteome</keyword>
<dbReference type="Proteomes" id="UP000796880">
    <property type="component" value="Unassembled WGS sequence"/>
</dbReference>
<dbReference type="EC" id="2.7.13.3" evidence="2"/>
<dbReference type="AlphaFoldDB" id="A0A8K0H4Y7"/>
<gene>
    <name evidence="5" type="ORF">FNV43_RR10895</name>
</gene>
<organism evidence="5 6">
    <name type="scientific">Rhamnella rubrinervis</name>
    <dbReference type="NCBI Taxonomy" id="2594499"/>
    <lineage>
        <taxon>Eukaryota</taxon>
        <taxon>Viridiplantae</taxon>
        <taxon>Streptophyta</taxon>
        <taxon>Embryophyta</taxon>
        <taxon>Tracheophyta</taxon>
        <taxon>Spermatophyta</taxon>
        <taxon>Magnoliopsida</taxon>
        <taxon>eudicotyledons</taxon>
        <taxon>Gunneridae</taxon>
        <taxon>Pentapetalae</taxon>
        <taxon>rosids</taxon>
        <taxon>fabids</taxon>
        <taxon>Rosales</taxon>
        <taxon>Rhamnaceae</taxon>
        <taxon>rhamnoid group</taxon>
        <taxon>Rhamneae</taxon>
        <taxon>Rhamnella</taxon>
    </lineage>
</organism>
<name>A0A8K0H4Y7_9ROSA</name>
<dbReference type="OrthoDB" id="1436360at2759"/>
<dbReference type="PANTHER" id="PTHR43719">
    <property type="entry name" value="TWO-COMPONENT HISTIDINE KINASE"/>
    <property type="match status" value="1"/>
</dbReference>
<comment type="caution">
    <text evidence="5">The sequence shown here is derived from an EMBL/GenBank/DDBJ whole genome shotgun (WGS) entry which is preliminary data.</text>
</comment>
<accession>A0A8K0H4Y7</accession>
<evidence type="ECO:0000256" key="2">
    <source>
        <dbReference type="ARBA" id="ARBA00012438"/>
    </source>
</evidence>
<keyword evidence="3" id="KW-0597">Phosphoprotein</keyword>
<comment type="catalytic activity">
    <reaction evidence="1">
        <text>ATP + protein L-histidine = ADP + protein N-phospho-L-histidine.</text>
        <dbReference type="EC" id="2.7.13.3"/>
    </reaction>
</comment>
<evidence type="ECO:0000313" key="6">
    <source>
        <dbReference type="Proteomes" id="UP000796880"/>
    </source>
</evidence>
<evidence type="ECO:0000313" key="5">
    <source>
        <dbReference type="EMBL" id="KAF3445719.1"/>
    </source>
</evidence>
<proteinExistence type="predicted"/>
<dbReference type="Gene3D" id="3.30.565.10">
    <property type="entry name" value="Histidine kinase-like ATPase, C-terminal domain"/>
    <property type="match status" value="1"/>
</dbReference>
<evidence type="ECO:0000256" key="4">
    <source>
        <dbReference type="SAM" id="Phobius"/>
    </source>
</evidence>
<reference evidence="5" key="1">
    <citation type="submission" date="2020-03" db="EMBL/GenBank/DDBJ databases">
        <title>A high-quality chromosome-level genome assembly of a woody plant with both climbing and erect habits, Rhamnella rubrinervis.</title>
        <authorList>
            <person name="Lu Z."/>
            <person name="Yang Y."/>
            <person name="Zhu X."/>
            <person name="Sun Y."/>
        </authorList>
    </citation>
    <scope>NUCLEOTIDE SEQUENCE</scope>
    <source>
        <strain evidence="5">BYM</strain>
        <tissue evidence="5">Leaf</tissue>
    </source>
</reference>
<keyword evidence="4" id="KW-0812">Transmembrane</keyword>
<dbReference type="GO" id="GO:0005634">
    <property type="term" value="C:nucleus"/>
    <property type="evidence" value="ECO:0007669"/>
    <property type="project" value="TreeGrafter"/>
</dbReference>
<dbReference type="GO" id="GO:0004673">
    <property type="term" value="F:protein histidine kinase activity"/>
    <property type="evidence" value="ECO:0007669"/>
    <property type="project" value="UniProtKB-EC"/>
</dbReference>
<protein>
    <recommendedName>
        <fullName evidence="2">histidine kinase</fullName>
        <ecNumber evidence="2">2.7.13.3</ecNumber>
    </recommendedName>
</protein>
<dbReference type="InterPro" id="IPR050956">
    <property type="entry name" value="2C_system_His_kinase"/>
</dbReference>
<sequence length="125" mass="13966">MEDLSSTQPDYAQTAQACAKVLIALINEVLDWAKIDASNLELEVVSFDLGSILDDVISLFSKKFRKKGVEFATVVESSPNFSSPMENLEYKAWKCQDSFILHDILMFVSSTLSSLIFFAMTSHDT</sequence>
<keyword evidence="4" id="KW-1133">Transmembrane helix</keyword>
<evidence type="ECO:0000256" key="1">
    <source>
        <dbReference type="ARBA" id="ARBA00000085"/>
    </source>
</evidence>